<reference evidence="2 3" key="1">
    <citation type="submission" date="2022-01" db="EMBL/GenBank/DDBJ databases">
        <title>Whole genome-based taxonomy of the Shewanellaceae.</title>
        <authorList>
            <person name="Martin-Rodriguez A.J."/>
        </authorList>
    </citation>
    <scope>NUCLEOTIDE SEQUENCE [LARGE SCALE GENOMIC DNA]</scope>
    <source>
        <strain evidence="2 3">DSM 17177</strain>
    </source>
</reference>
<feature type="signal peptide" evidence="1">
    <location>
        <begin position="1"/>
        <end position="25"/>
    </location>
</feature>
<feature type="chain" id="PRO_5045287099" evidence="1">
    <location>
        <begin position="26"/>
        <end position="341"/>
    </location>
</feature>
<evidence type="ECO:0000313" key="3">
    <source>
        <dbReference type="Proteomes" id="UP001203423"/>
    </source>
</evidence>
<keyword evidence="1" id="KW-0732">Signal</keyword>
<accession>A0ABT0LI01</accession>
<sequence>MIKFIQMIFLSLLLNLSVTSIQAQATTKFVSNESAIPSFWLNPFDSYYAGYDKRLYYVQVQFNRNNTGSYISDDGFAGSFTNVTYNNLEQSINGQWSADTSQGFFKFIANDVTDPTLGFHGSWWDTDGYTASWDSQGVVVISEPAIDNADPSYSIEVRAQRYACRDSDISIEDTTDKGTFVRINFNQGEMTAIVPPYTSESDKYTDKKICELEYTVTVAPGDRLSSAQFSANGAFNITEHGFLLTKVSHRFDAFTVKDSATLYGNNDPRSGTFDNQQVDIKSYLDGSCGGEFNITTTLESFASVSGFNEGINQIGFDQGQSDAELEGIYDVWNLYIEPCPN</sequence>
<comment type="caution">
    <text evidence="2">The sequence shown here is derived from an EMBL/GenBank/DDBJ whole genome shotgun (WGS) entry which is preliminary data.</text>
</comment>
<dbReference type="EMBL" id="JAKIKS010000146">
    <property type="protein sequence ID" value="MCL1127328.1"/>
    <property type="molecule type" value="Genomic_DNA"/>
</dbReference>
<keyword evidence="3" id="KW-1185">Reference proteome</keyword>
<evidence type="ECO:0000313" key="2">
    <source>
        <dbReference type="EMBL" id="MCL1127328.1"/>
    </source>
</evidence>
<organism evidence="2 3">
    <name type="scientific">Shewanella surugensis</name>
    <dbReference type="NCBI Taxonomy" id="212020"/>
    <lineage>
        <taxon>Bacteria</taxon>
        <taxon>Pseudomonadati</taxon>
        <taxon>Pseudomonadota</taxon>
        <taxon>Gammaproteobacteria</taxon>
        <taxon>Alteromonadales</taxon>
        <taxon>Shewanellaceae</taxon>
        <taxon>Shewanella</taxon>
    </lineage>
</organism>
<gene>
    <name evidence="2" type="ORF">L2764_23345</name>
</gene>
<dbReference type="RefSeq" id="WP_248942724.1">
    <property type="nucleotide sequence ID" value="NZ_JAKIKS010000146.1"/>
</dbReference>
<evidence type="ECO:0000256" key="1">
    <source>
        <dbReference type="SAM" id="SignalP"/>
    </source>
</evidence>
<protein>
    <submittedName>
        <fullName evidence="2">Uncharacterized protein</fullName>
    </submittedName>
</protein>
<name>A0ABT0LI01_9GAMM</name>
<proteinExistence type="predicted"/>
<dbReference type="Proteomes" id="UP001203423">
    <property type="component" value="Unassembled WGS sequence"/>
</dbReference>